<dbReference type="PRINTS" id="PR01035">
    <property type="entry name" value="TCRTETA"/>
</dbReference>
<dbReference type="PANTHER" id="PTHR43124">
    <property type="entry name" value="PURINE EFFLUX PUMP PBUE"/>
    <property type="match status" value="1"/>
</dbReference>
<dbReference type="Pfam" id="PF07690">
    <property type="entry name" value="MFS_1"/>
    <property type="match status" value="1"/>
</dbReference>
<dbReference type="PANTHER" id="PTHR43124:SF8">
    <property type="entry name" value="INNER MEMBRANE TRANSPORT PROTEIN YDHP"/>
    <property type="match status" value="1"/>
</dbReference>
<evidence type="ECO:0000313" key="9">
    <source>
        <dbReference type="Proteomes" id="UP001597128"/>
    </source>
</evidence>
<accession>A0ABW3F2I8</accession>
<dbReference type="InterPro" id="IPR001958">
    <property type="entry name" value="Tet-R_TetA/multi-R_MdtG-like"/>
</dbReference>
<dbReference type="RefSeq" id="WP_379054598.1">
    <property type="nucleotide sequence ID" value="NZ_JBHTKB010000001.1"/>
</dbReference>
<organism evidence="8 9">
    <name type="scientific">Methylophilus luteus</name>
    <dbReference type="NCBI Taxonomy" id="640108"/>
    <lineage>
        <taxon>Bacteria</taxon>
        <taxon>Pseudomonadati</taxon>
        <taxon>Pseudomonadota</taxon>
        <taxon>Betaproteobacteria</taxon>
        <taxon>Nitrosomonadales</taxon>
        <taxon>Methylophilaceae</taxon>
        <taxon>Methylophilus</taxon>
    </lineage>
</organism>
<dbReference type="PROSITE" id="PS50850">
    <property type="entry name" value="MFS"/>
    <property type="match status" value="1"/>
</dbReference>
<feature type="transmembrane region" description="Helical" evidence="6">
    <location>
        <begin position="46"/>
        <end position="67"/>
    </location>
</feature>
<dbReference type="InterPro" id="IPR036259">
    <property type="entry name" value="MFS_trans_sf"/>
</dbReference>
<dbReference type="EMBL" id="JBHTKB010000001">
    <property type="protein sequence ID" value="MFD0912034.1"/>
    <property type="molecule type" value="Genomic_DNA"/>
</dbReference>
<keyword evidence="2" id="KW-1003">Cell membrane</keyword>
<keyword evidence="4 6" id="KW-1133">Transmembrane helix</keyword>
<evidence type="ECO:0000256" key="5">
    <source>
        <dbReference type="ARBA" id="ARBA00023136"/>
    </source>
</evidence>
<feature type="transmembrane region" description="Helical" evidence="6">
    <location>
        <begin position="136"/>
        <end position="155"/>
    </location>
</feature>
<comment type="caution">
    <text evidence="8">The sequence shown here is derived from an EMBL/GenBank/DDBJ whole genome shotgun (WGS) entry which is preliminary data.</text>
</comment>
<keyword evidence="9" id="KW-1185">Reference proteome</keyword>
<feature type="transmembrane region" description="Helical" evidence="6">
    <location>
        <begin position="332"/>
        <end position="356"/>
    </location>
</feature>
<keyword evidence="3 6" id="KW-0812">Transmembrane</keyword>
<name>A0ABW3F2I8_9PROT</name>
<comment type="subcellular location">
    <subcellularLocation>
        <location evidence="1">Cell membrane</location>
        <topology evidence="1">Multi-pass membrane protein</topology>
    </subcellularLocation>
</comment>
<evidence type="ECO:0000259" key="7">
    <source>
        <dbReference type="PROSITE" id="PS50850"/>
    </source>
</evidence>
<dbReference type="Gene3D" id="1.20.1250.20">
    <property type="entry name" value="MFS general substrate transporter like domains"/>
    <property type="match status" value="2"/>
</dbReference>
<evidence type="ECO:0000256" key="1">
    <source>
        <dbReference type="ARBA" id="ARBA00004651"/>
    </source>
</evidence>
<feature type="transmembrane region" description="Helical" evidence="6">
    <location>
        <begin position="362"/>
        <end position="382"/>
    </location>
</feature>
<sequence>MKTEILPKGIPLALYALMAGAFGIGTTEFVIMGLLPEVSRDLQVSIPMAGLLITGYALGVAVGAPIMSILMAKFSRKNSLLWLMGIFTAGNLICAIAPDYTTLMIARVVTSFAHGTFFGIGAVVATSLVAKEKRALAIALMFTGLTVANVIGVPAGTWLGQMLGWRATFWAVTMIGPVALAALYLLLPKDQHGEKVQVRAEISTLLQPQVIAGLLLTIIVDTGLFAVLTYLAPLLTDVAHFSEAAISPVFLLFGAGMVIGNIIGAKLADIHLDNTLLGALLFIIAILASFSLFAHHQIAVVSLVALLGIAGFAAVPSLQIKILEKASGAPTLASAMNIGAFNIGNAAGAWVGGLVISHGLGLTALGWIAASIVSTGLLLALIEMQLVSGKPATSTTSL</sequence>
<gene>
    <name evidence="8" type="ORF">ACFQ1Z_00610</name>
</gene>
<evidence type="ECO:0000313" key="8">
    <source>
        <dbReference type="EMBL" id="MFD0912034.1"/>
    </source>
</evidence>
<evidence type="ECO:0000256" key="4">
    <source>
        <dbReference type="ARBA" id="ARBA00022989"/>
    </source>
</evidence>
<reference evidence="9" key="1">
    <citation type="journal article" date="2019" name="Int. J. Syst. Evol. Microbiol.">
        <title>The Global Catalogue of Microorganisms (GCM) 10K type strain sequencing project: providing services to taxonomists for standard genome sequencing and annotation.</title>
        <authorList>
            <consortium name="The Broad Institute Genomics Platform"/>
            <consortium name="The Broad Institute Genome Sequencing Center for Infectious Disease"/>
            <person name="Wu L."/>
            <person name="Ma J."/>
        </authorList>
    </citation>
    <scope>NUCLEOTIDE SEQUENCE [LARGE SCALE GENOMIC DNA]</scope>
    <source>
        <strain evidence="9">CCUG 58412</strain>
    </source>
</reference>
<feature type="transmembrane region" description="Helical" evidence="6">
    <location>
        <begin position="12"/>
        <end position="34"/>
    </location>
</feature>
<evidence type="ECO:0000256" key="2">
    <source>
        <dbReference type="ARBA" id="ARBA00022475"/>
    </source>
</evidence>
<dbReference type="CDD" id="cd17324">
    <property type="entry name" value="MFS_NepI_like"/>
    <property type="match status" value="1"/>
</dbReference>
<keyword evidence="5 6" id="KW-0472">Membrane</keyword>
<feature type="transmembrane region" description="Helical" evidence="6">
    <location>
        <begin position="167"/>
        <end position="187"/>
    </location>
</feature>
<feature type="transmembrane region" description="Helical" evidence="6">
    <location>
        <begin position="208"/>
        <end position="232"/>
    </location>
</feature>
<dbReference type="InterPro" id="IPR050189">
    <property type="entry name" value="MFS_Efflux_Transporters"/>
</dbReference>
<feature type="transmembrane region" description="Helical" evidence="6">
    <location>
        <begin position="244"/>
        <end position="264"/>
    </location>
</feature>
<dbReference type="InterPro" id="IPR020846">
    <property type="entry name" value="MFS_dom"/>
</dbReference>
<evidence type="ECO:0000256" key="6">
    <source>
        <dbReference type="SAM" id="Phobius"/>
    </source>
</evidence>
<dbReference type="SUPFAM" id="SSF103473">
    <property type="entry name" value="MFS general substrate transporter"/>
    <property type="match status" value="1"/>
</dbReference>
<protein>
    <submittedName>
        <fullName evidence="8">MFS transporter</fullName>
    </submittedName>
</protein>
<feature type="transmembrane region" description="Helical" evidence="6">
    <location>
        <begin position="104"/>
        <end position="129"/>
    </location>
</feature>
<dbReference type="InterPro" id="IPR011701">
    <property type="entry name" value="MFS"/>
</dbReference>
<proteinExistence type="predicted"/>
<dbReference type="Proteomes" id="UP001597128">
    <property type="component" value="Unassembled WGS sequence"/>
</dbReference>
<feature type="transmembrane region" description="Helical" evidence="6">
    <location>
        <begin position="276"/>
        <end position="294"/>
    </location>
</feature>
<feature type="domain" description="Major facilitator superfamily (MFS) profile" evidence="7">
    <location>
        <begin position="13"/>
        <end position="388"/>
    </location>
</feature>
<feature type="transmembrane region" description="Helical" evidence="6">
    <location>
        <begin position="300"/>
        <end position="320"/>
    </location>
</feature>
<feature type="transmembrane region" description="Helical" evidence="6">
    <location>
        <begin position="79"/>
        <end position="98"/>
    </location>
</feature>
<evidence type="ECO:0000256" key="3">
    <source>
        <dbReference type="ARBA" id="ARBA00022692"/>
    </source>
</evidence>